<reference evidence="2 3" key="1">
    <citation type="journal article" date="2019" name="Nat. Ecol. Evol.">
        <title>Megaphylogeny resolves global patterns of mushroom evolution.</title>
        <authorList>
            <person name="Varga T."/>
            <person name="Krizsan K."/>
            <person name="Foldi C."/>
            <person name="Dima B."/>
            <person name="Sanchez-Garcia M."/>
            <person name="Sanchez-Ramirez S."/>
            <person name="Szollosi G.J."/>
            <person name="Szarkandi J.G."/>
            <person name="Papp V."/>
            <person name="Albert L."/>
            <person name="Andreopoulos W."/>
            <person name="Angelini C."/>
            <person name="Antonin V."/>
            <person name="Barry K.W."/>
            <person name="Bougher N.L."/>
            <person name="Buchanan P."/>
            <person name="Buyck B."/>
            <person name="Bense V."/>
            <person name="Catcheside P."/>
            <person name="Chovatia M."/>
            <person name="Cooper J."/>
            <person name="Damon W."/>
            <person name="Desjardin D."/>
            <person name="Finy P."/>
            <person name="Geml J."/>
            <person name="Haridas S."/>
            <person name="Hughes K."/>
            <person name="Justo A."/>
            <person name="Karasinski D."/>
            <person name="Kautmanova I."/>
            <person name="Kiss B."/>
            <person name="Kocsube S."/>
            <person name="Kotiranta H."/>
            <person name="LaButti K.M."/>
            <person name="Lechner B.E."/>
            <person name="Liimatainen K."/>
            <person name="Lipzen A."/>
            <person name="Lukacs Z."/>
            <person name="Mihaltcheva S."/>
            <person name="Morgado L.N."/>
            <person name="Niskanen T."/>
            <person name="Noordeloos M.E."/>
            <person name="Ohm R.A."/>
            <person name="Ortiz-Santana B."/>
            <person name="Ovrebo C."/>
            <person name="Racz N."/>
            <person name="Riley R."/>
            <person name="Savchenko A."/>
            <person name="Shiryaev A."/>
            <person name="Soop K."/>
            <person name="Spirin V."/>
            <person name="Szebenyi C."/>
            <person name="Tomsovsky M."/>
            <person name="Tulloss R.E."/>
            <person name="Uehling J."/>
            <person name="Grigoriev I.V."/>
            <person name="Vagvolgyi C."/>
            <person name="Papp T."/>
            <person name="Martin F.M."/>
            <person name="Miettinen O."/>
            <person name="Hibbett D.S."/>
            <person name="Nagy L.G."/>
        </authorList>
    </citation>
    <scope>NUCLEOTIDE SEQUENCE [LARGE SCALE GENOMIC DNA]</scope>
    <source>
        <strain evidence="2 3">CBS 309.79</strain>
    </source>
</reference>
<dbReference type="OrthoDB" id="3187773at2759"/>
<protein>
    <submittedName>
        <fullName evidence="2">Uncharacterized protein</fullName>
    </submittedName>
</protein>
<dbReference type="EMBL" id="ML178837">
    <property type="protein sequence ID" value="TFK98749.1"/>
    <property type="molecule type" value="Genomic_DNA"/>
</dbReference>
<sequence>MRPVHWYDAVSQRPHPSDGMWIVKPQLRGNAEGLQVIHLDGIARAVHLIPCYSYGNRPLPPSFHFSQLLDYFSQFYGRGDGGVVAAAQLQDVTGEAGTSELHKDQVTGGARVAQAAVEKGTRWVNMLPSGRFKGESAGRMAARAITGAMKGTATAIMETHAQLALVHIAHAQLCERALTRMASLHVLTQFRTFTARQDEESRTRHTHSPMEELLLVTELPERGIQTVTPAMMNYDPLPCEIYISSNKEHSLKVETADTSAIKIYSDGSGVEGLVGAAAAATIEGLPGKELQYRLGPLTKFTMCKAEAVGVMLVLHILGTMEPKDYGLQAEGGQVTATIALDNQSVPAVRAPKAGAGQYLILNIRGMIAGTIARSQRNGREQKGGQKRASRGEESWWRELLRELRGIDMMSANLLAVRQKIQKKTEMRWKQEGKITKAPEDPRD</sequence>
<feature type="region of interest" description="Disordered" evidence="1">
    <location>
        <begin position="423"/>
        <end position="443"/>
    </location>
</feature>
<dbReference type="Proteomes" id="UP000305067">
    <property type="component" value="Unassembled WGS sequence"/>
</dbReference>
<dbReference type="AlphaFoldDB" id="A0A5C3QCG2"/>
<organism evidence="2 3">
    <name type="scientific">Pterulicium gracile</name>
    <dbReference type="NCBI Taxonomy" id="1884261"/>
    <lineage>
        <taxon>Eukaryota</taxon>
        <taxon>Fungi</taxon>
        <taxon>Dikarya</taxon>
        <taxon>Basidiomycota</taxon>
        <taxon>Agaricomycotina</taxon>
        <taxon>Agaricomycetes</taxon>
        <taxon>Agaricomycetidae</taxon>
        <taxon>Agaricales</taxon>
        <taxon>Pleurotineae</taxon>
        <taxon>Pterulaceae</taxon>
        <taxon>Pterulicium</taxon>
    </lineage>
</organism>
<keyword evidence="3" id="KW-1185">Reference proteome</keyword>
<evidence type="ECO:0000313" key="3">
    <source>
        <dbReference type="Proteomes" id="UP000305067"/>
    </source>
</evidence>
<name>A0A5C3QCG2_9AGAR</name>
<proteinExistence type="predicted"/>
<gene>
    <name evidence="2" type="ORF">BDV98DRAFT_627614</name>
</gene>
<dbReference type="STRING" id="1884261.A0A5C3QCG2"/>
<evidence type="ECO:0000313" key="2">
    <source>
        <dbReference type="EMBL" id="TFK98749.1"/>
    </source>
</evidence>
<evidence type="ECO:0000256" key="1">
    <source>
        <dbReference type="SAM" id="MobiDB-lite"/>
    </source>
</evidence>
<accession>A0A5C3QCG2</accession>